<keyword evidence="3 4" id="KW-0687">Ribonucleoprotein</keyword>
<dbReference type="STRING" id="1802505.A3D01_00595"/>
<dbReference type="NCBIfam" id="TIGR00165">
    <property type="entry name" value="S18"/>
    <property type="match status" value="1"/>
</dbReference>
<dbReference type="PANTHER" id="PTHR13479">
    <property type="entry name" value="30S RIBOSOMAL PROTEIN S18"/>
    <property type="match status" value="1"/>
</dbReference>
<keyword evidence="4" id="KW-0699">rRNA-binding</keyword>
<evidence type="ECO:0000256" key="1">
    <source>
        <dbReference type="ARBA" id="ARBA00005589"/>
    </source>
</evidence>
<dbReference type="InterPro" id="IPR036870">
    <property type="entry name" value="Ribosomal_bS18_sf"/>
</dbReference>
<comment type="subunit">
    <text evidence="4">Part of the 30S ribosomal subunit. Forms a tight heterodimer with protein bS6.</text>
</comment>
<accession>A0A1F7Z102</accession>
<dbReference type="GO" id="GO:0003735">
    <property type="term" value="F:structural constituent of ribosome"/>
    <property type="evidence" value="ECO:0007669"/>
    <property type="project" value="InterPro"/>
</dbReference>
<dbReference type="GO" id="GO:0022627">
    <property type="term" value="C:cytosolic small ribosomal subunit"/>
    <property type="evidence" value="ECO:0007669"/>
    <property type="project" value="TreeGrafter"/>
</dbReference>
<organism evidence="6 7">
    <name type="scientific">Candidatus Woesebacteria bacterium RIFCSPHIGHO2_02_FULL_39_13</name>
    <dbReference type="NCBI Taxonomy" id="1802505"/>
    <lineage>
        <taxon>Bacteria</taxon>
        <taxon>Candidatus Woeseibacteriota</taxon>
    </lineage>
</organism>
<dbReference type="InterPro" id="IPR001648">
    <property type="entry name" value="Ribosomal_bS18"/>
</dbReference>
<dbReference type="SUPFAM" id="SSF46911">
    <property type="entry name" value="Ribosomal protein S18"/>
    <property type="match status" value="1"/>
</dbReference>
<comment type="caution">
    <text evidence="6">The sequence shown here is derived from an EMBL/GenBank/DDBJ whole genome shotgun (WGS) entry which is preliminary data.</text>
</comment>
<keyword evidence="4" id="KW-0694">RNA-binding</keyword>
<dbReference type="Proteomes" id="UP000177169">
    <property type="component" value="Unassembled WGS sequence"/>
</dbReference>
<evidence type="ECO:0000256" key="4">
    <source>
        <dbReference type="HAMAP-Rule" id="MF_00270"/>
    </source>
</evidence>
<dbReference type="EMBL" id="MGGR01000020">
    <property type="protein sequence ID" value="OGM33273.1"/>
    <property type="molecule type" value="Genomic_DNA"/>
</dbReference>
<proteinExistence type="inferred from homology"/>
<evidence type="ECO:0000256" key="3">
    <source>
        <dbReference type="ARBA" id="ARBA00023274"/>
    </source>
</evidence>
<dbReference type="Gene3D" id="4.10.640.10">
    <property type="entry name" value="Ribosomal protein S18"/>
    <property type="match status" value="1"/>
</dbReference>
<name>A0A1F7Z102_9BACT</name>
<dbReference type="PANTHER" id="PTHR13479:SF40">
    <property type="entry name" value="SMALL RIBOSOMAL SUBUNIT PROTEIN BS18M"/>
    <property type="match status" value="1"/>
</dbReference>
<evidence type="ECO:0000313" key="6">
    <source>
        <dbReference type="EMBL" id="OGM33273.1"/>
    </source>
</evidence>
<protein>
    <recommendedName>
        <fullName evidence="4">Small ribosomal subunit protein bS18</fullName>
    </recommendedName>
</protein>
<evidence type="ECO:0000256" key="2">
    <source>
        <dbReference type="ARBA" id="ARBA00022980"/>
    </source>
</evidence>
<sequence>MAPRKKAPPKVRRIRVIADCPFCKADKDPDYKDYGGLKKYLSERARIIGKEYTGVCSKHQRRLSKEIKRARQIGLLPITPSI</sequence>
<evidence type="ECO:0000256" key="5">
    <source>
        <dbReference type="RuleBase" id="RU003910"/>
    </source>
</evidence>
<dbReference type="HAMAP" id="MF_00270">
    <property type="entry name" value="Ribosomal_bS18"/>
    <property type="match status" value="1"/>
</dbReference>
<gene>
    <name evidence="4" type="primary">rpsR</name>
    <name evidence="6" type="ORF">A3D01_00595</name>
</gene>
<dbReference type="Pfam" id="PF01084">
    <property type="entry name" value="Ribosomal_S18"/>
    <property type="match status" value="1"/>
</dbReference>
<keyword evidence="2 4" id="KW-0689">Ribosomal protein</keyword>
<dbReference type="GO" id="GO:0006412">
    <property type="term" value="P:translation"/>
    <property type="evidence" value="ECO:0007669"/>
    <property type="project" value="UniProtKB-UniRule"/>
</dbReference>
<dbReference type="AlphaFoldDB" id="A0A1F7Z102"/>
<dbReference type="PRINTS" id="PR00974">
    <property type="entry name" value="RIBOSOMALS18"/>
</dbReference>
<dbReference type="GO" id="GO:0070181">
    <property type="term" value="F:small ribosomal subunit rRNA binding"/>
    <property type="evidence" value="ECO:0007669"/>
    <property type="project" value="TreeGrafter"/>
</dbReference>
<evidence type="ECO:0000313" key="7">
    <source>
        <dbReference type="Proteomes" id="UP000177169"/>
    </source>
</evidence>
<comment type="function">
    <text evidence="4">Binds as a heterodimer with protein bS6 to the central domain of the 16S rRNA, where it helps stabilize the platform of the 30S subunit.</text>
</comment>
<comment type="similarity">
    <text evidence="1 4 5">Belongs to the bacterial ribosomal protein bS18 family.</text>
</comment>
<reference evidence="6 7" key="1">
    <citation type="journal article" date="2016" name="Nat. Commun.">
        <title>Thousands of microbial genomes shed light on interconnected biogeochemical processes in an aquifer system.</title>
        <authorList>
            <person name="Anantharaman K."/>
            <person name="Brown C.T."/>
            <person name="Hug L.A."/>
            <person name="Sharon I."/>
            <person name="Castelle C.J."/>
            <person name="Probst A.J."/>
            <person name="Thomas B.C."/>
            <person name="Singh A."/>
            <person name="Wilkins M.J."/>
            <person name="Karaoz U."/>
            <person name="Brodie E.L."/>
            <person name="Williams K.H."/>
            <person name="Hubbard S.S."/>
            <person name="Banfield J.F."/>
        </authorList>
    </citation>
    <scope>NUCLEOTIDE SEQUENCE [LARGE SCALE GENOMIC DNA]</scope>
</reference>